<keyword evidence="5 9" id="KW-0238">DNA-binding</keyword>
<evidence type="ECO:0000313" key="15">
    <source>
        <dbReference type="EMBL" id="KAG6392671.1"/>
    </source>
</evidence>
<dbReference type="CDD" id="cd00086">
    <property type="entry name" value="homeodomain"/>
    <property type="match status" value="1"/>
</dbReference>
<comment type="subcellular location">
    <subcellularLocation>
        <location evidence="1 9 10">Nucleus</location>
    </subcellularLocation>
</comment>
<keyword evidence="8 9" id="KW-0539">Nucleus</keyword>
<keyword evidence="4 11" id="KW-0175">Coiled coil</keyword>
<dbReference type="InterPro" id="IPR057993">
    <property type="entry name" value="HD-Zip_IV_C"/>
</dbReference>
<dbReference type="InterPro" id="IPR009057">
    <property type="entry name" value="Homeodomain-like_sf"/>
</dbReference>
<evidence type="ECO:0000256" key="9">
    <source>
        <dbReference type="PROSITE-ProRule" id="PRU00108"/>
    </source>
</evidence>
<evidence type="ECO:0000256" key="5">
    <source>
        <dbReference type="ARBA" id="ARBA00023125"/>
    </source>
</evidence>
<dbReference type="SUPFAM" id="SSF46689">
    <property type="entry name" value="Homeodomain-like"/>
    <property type="match status" value="1"/>
</dbReference>
<dbReference type="GO" id="GO:0003677">
    <property type="term" value="F:DNA binding"/>
    <property type="evidence" value="ECO:0007669"/>
    <property type="project" value="UniProtKB-UniRule"/>
</dbReference>
<dbReference type="InterPro" id="IPR042160">
    <property type="entry name" value="HD-Zip_IV"/>
</dbReference>
<organism evidence="15">
    <name type="scientific">Salvia splendens</name>
    <name type="common">Scarlet sage</name>
    <dbReference type="NCBI Taxonomy" id="180675"/>
    <lineage>
        <taxon>Eukaryota</taxon>
        <taxon>Viridiplantae</taxon>
        <taxon>Streptophyta</taxon>
        <taxon>Embryophyta</taxon>
        <taxon>Tracheophyta</taxon>
        <taxon>Spermatophyta</taxon>
        <taxon>Magnoliopsida</taxon>
        <taxon>eudicotyledons</taxon>
        <taxon>Gunneridae</taxon>
        <taxon>Pentapetalae</taxon>
        <taxon>asterids</taxon>
        <taxon>lamiids</taxon>
        <taxon>Lamiales</taxon>
        <taxon>Lamiaceae</taxon>
        <taxon>Nepetoideae</taxon>
        <taxon>Mentheae</taxon>
        <taxon>Salviinae</taxon>
        <taxon>Salvia</taxon>
        <taxon>Salvia subgen. Calosphace</taxon>
        <taxon>core Calosphace</taxon>
    </lineage>
</organism>
<dbReference type="InterPro" id="IPR017970">
    <property type="entry name" value="Homeobox_CS"/>
</dbReference>
<gene>
    <name evidence="15" type="ORF">SASPL_146895</name>
</gene>
<keyword evidence="3" id="KW-0805">Transcription regulation</keyword>
<evidence type="ECO:0000256" key="1">
    <source>
        <dbReference type="ARBA" id="ARBA00004123"/>
    </source>
</evidence>
<dbReference type="SUPFAM" id="SSF55961">
    <property type="entry name" value="Bet v1-like"/>
    <property type="match status" value="1"/>
</dbReference>
<evidence type="ECO:0000256" key="11">
    <source>
        <dbReference type="SAM" id="Coils"/>
    </source>
</evidence>
<protein>
    <recommendedName>
        <fullName evidence="17">Homeobox-leucine zipper protein</fullName>
    </recommendedName>
</protein>
<evidence type="ECO:0000256" key="6">
    <source>
        <dbReference type="ARBA" id="ARBA00023155"/>
    </source>
</evidence>
<dbReference type="PANTHER" id="PTHR45654">
    <property type="entry name" value="HOMEOBOX-LEUCINE ZIPPER PROTEIN MERISTEM L1"/>
    <property type="match status" value="1"/>
</dbReference>
<dbReference type="SMART" id="SM00389">
    <property type="entry name" value="HOX"/>
    <property type="match status" value="1"/>
</dbReference>
<dbReference type="InterPro" id="IPR001356">
    <property type="entry name" value="HD"/>
</dbReference>
<evidence type="ECO:0008006" key="17">
    <source>
        <dbReference type="Google" id="ProtNLM"/>
    </source>
</evidence>
<evidence type="ECO:0000256" key="12">
    <source>
        <dbReference type="SAM" id="MobiDB-lite"/>
    </source>
</evidence>
<keyword evidence="7" id="KW-0804">Transcription</keyword>
<dbReference type="PROSITE" id="PS50071">
    <property type="entry name" value="HOMEOBOX_2"/>
    <property type="match status" value="1"/>
</dbReference>
<reference evidence="15" key="2">
    <citation type="submission" date="2020-08" db="EMBL/GenBank/DDBJ databases">
        <title>Plant Genome Project.</title>
        <authorList>
            <person name="Zhang R.-G."/>
        </authorList>
    </citation>
    <scope>NUCLEOTIDE SEQUENCE</scope>
    <source>
        <strain evidence="15">Huo1</strain>
        <tissue evidence="15">Leaf</tissue>
    </source>
</reference>
<dbReference type="AlphaFoldDB" id="A0A8X8WER8"/>
<sequence length="604" mass="67923">MLQQEMEASNGTRSGSGDEGSSDTRKGKRQYHRHSTEQVQQLESFFKEHPHPDENQRLQLSRELGLDSKQIKFWFQNKRCQKKAQNERTDNNTLRAENERIRCENMAMREARKNIICPSCRDPLLPNDNDKQHGLLKLKNENMRLRQQASHPYQHERTMSFVTNATEKPAANSHGIDSNRSWENPTSDFCMSGMQETERAMILEAASAAMDELVELLRVEEPLWISSANDGRSTLHRDSYDKLFPKPNHFKSAAARIESSKESGEVAMPATTLLEAFLDPVKWKDMFPSIMNTNTWAVVDVSYDVFRDSSPSRCWKLPSGCMIKDKGDGKTEVAWVEHVQVDDKSLTHRLYRDLVCGCHAYGAKRWIVTLQRMCERAMLALGPTTGPTHQLEGVIESEEGRRNVMKLSQRMVRNFCEVLNMSDRLDFPHLSELYNSGVRVSLRKSDGLGQPQGLIWDILSSGNPVNSIARISTGENSGNCVSIIQPFVPKENMLMLQESSIDSLGGSIIYAPVELTEVSSVVDGEDIMTIPILPSGYVISGDGRKGVEGSRRRCGSLLTVAFQMLVCSDSVSKQLNMESVATLHSLISSTVQKIKLALHCPDLD</sequence>
<feature type="domain" description="Homeobox" evidence="13">
    <location>
        <begin position="25"/>
        <end position="85"/>
    </location>
</feature>
<feature type="domain" description="START" evidence="14">
    <location>
        <begin position="195"/>
        <end position="292"/>
    </location>
</feature>
<proteinExistence type="inferred from homology"/>
<keyword evidence="6 9" id="KW-0371">Homeobox</keyword>
<evidence type="ECO:0000259" key="13">
    <source>
        <dbReference type="PROSITE" id="PS50071"/>
    </source>
</evidence>
<evidence type="ECO:0000256" key="7">
    <source>
        <dbReference type="ARBA" id="ARBA00023163"/>
    </source>
</evidence>
<dbReference type="InterPro" id="IPR002913">
    <property type="entry name" value="START_lipid-bd_dom"/>
</dbReference>
<feature type="region of interest" description="Disordered" evidence="12">
    <location>
        <begin position="1"/>
        <end position="39"/>
    </location>
</feature>
<name>A0A8X8WER8_SALSN</name>
<evidence type="ECO:0000313" key="16">
    <source>
        <dbReference type="Proteomes" id="UP000298416"/>
    </source>
</evidence>
<dbReference type="Pfam" id="PF25797">
    <property type="entry name" value="PDF2_C"/>
    <property type="match status" value="2"/>
</dbReference>
<evidence type="ECO:0000256" key="4">
    <source>
        <dbReference type="ARBA" id="ARBA00023054"/>
    </source>
</evidence>
<dbReference type="GO" id="GO:0005634">
    <property type="term" value="C:nucleus"/>
    <property type="evidence" value="ECO:0007669"/>
    <property type="project" value="UniProtKB-SubCell"/>
</dbReference>
<dbReference type="Pfam" id="PF00046">
    <property type="entry name" value="Homeodomain"/>
    <property type="match status" value="1"/>
</dbReference>
<evidence type="ECO:0000256" key="10">
    <source>
        <dbReference type="RuleBase" id="RU000682"/>
    </source>
</evidence>
<dbReference type="Pfam" id="PF01852">
    <property type="entry name" value="START"/>
    <property type="match status" value="1"/>
</dbReference>
<comment type="similarity">
    <text evidence="2">Belongs to the HD-ZIP homeobox family. Class IV subfamily.</text>
</comment>
<dbReference type="PROSITE" id="PS50848">
    <property type="entry name" value="START"/>
    <property type="match status" value="2"/>
</dbReference>
<comment type="caution">
    <text evidence="15">The sequence shown here is derived from an EMBL/GenBank/DDBJ whole genome shotgun (WGS) entry which is preliminary data.</text>
</comment>
<dbReference type="SMART" id="SM00234">
    <property type="entry name" value="START"/>
    <property type="match status" value="1"/>
</dbReference>
<dbReference type="Gene3D" id="1.10.10.60">
    <property type="entry name" value="Homeodomain-like"/>
    <property type="match status" value="1"/>
</dbReference>
<dbReference type="PROSITE" id="PS00027">
    <property type="entry name" value="HOMEOBOX_1"/>
    <property type="match status" value="1"/>
</dbReference>
<accession>A0A8X8WER8</accession>
<evidence type="ECO:0000256" key="3">
    <source>
        <dbReference type="ARBA" id="ARBA00023015"/>
    </source>
</evidence>
<dbReference type="GO" id="GO:0000981">
    <property type="term" value="F:DNA-binding transcription factor activity, RNA polymerase II-specific"/>
    <property type="evidence" value="ECO:0007669"/>
    <property type="project" value="InterPro"/>
</dbReference>
<dbReference type="GO" id="GO:0008289">
    <property type="term" value="F:lipid binding"/>
    <property type="evidence" value="ECO:0007669"/>
    <property type="project" value="InterPro"/>
</dbReference>
<dbReference type="EMBL" id="PNBA02000018">
    <property type="protein sequence ID" value="KAG6392671.1"/>
    <property type="molecule type" value="Genomic_DNA"/>
</dbReference>
<dbReference type="PANTHER" id="PTHR45654:SF9">
    <property type="entry name" value="HOMEOBOX-LEUCINE ZIPPER PROTEIN HDG10-RELATED"/>
    <property type="match status" value="1"/>
</dbReference>
<feature type="DNA-binding region" description="Homeobox" evidence="9">
    <location>
        <begin position="27"/>
        <end position="86"/>
    </location>
</feature>
<evidence type="ECO:0000256" key="8">
    <source>
        <dbReference type="ARBA" id="ARBA00023242"/>
    </source>
</evidence>
<keyword evidence="16" id="KW-1185">Reference proteome</keyword>
<reference evidence="15" key="1">
    <citation type="submission" date="2018-01" db="EMBL/GenBank/DDBJ databases">
        <authorList>
            <person name="Mao J.F."/>
        </authorList>
    </citation>
    <scope>NUCLEOTIDE SEQUENCE</scope>
    <source>
        <strain evidence="15">Huo1</strain>
        <tissue evidence="15">Leaf</tissue>
    </source>
</reference>
<evidence type="ECO:0000259" key="14">
    <source>
        <dbReference type="PROSITE" id="PS50848"/>
    </source>
</evidence>
<feature type="domain" description="START" evidence="14">
    <location>
        <begin position="294"/>
        <end position="379"/>
    </location>
</feature>
<dbReference type="FunFam" id="1.10.10.60:FF:000229">
    <property type="entry name" value="Homeobox-leucine zipper protein HDG1"/>
    <property type="match status" value="1"/>
</dbReference>
<evidence type="ECO:0000256" key="2">
    <source>
        <dbReference type="ARBA" id="ARBA00006789"/>
    </source>
</evidence>
<feature type="coiled-coil region" evidence="11">
    <location>
        <begin position="77"/>
        <end position="114"/>
    </location>
</feature>
<feature type="compositionally biased region" description="Polar residues" evidence="12">
    <location>
        <begin position="1"/>
        <end position="15"/>
    </location>
</feature>
<dbReference type="Proteomes" id="UP000298416">
    <property type="component" value="Unassembled WGS sequence"/>
</dbReference>